<evidence type="ECO:0000313" key="2">
    <source>
        <dbReference type="Proteomes" id="UP000005824"/>
    </source>
</evidence>
<dbReference type="Proteomes" id="UP000005824">
    <property type="component" value="Unassembled WGS sequence"/>
</dbReference>
<sequence length="42" mass="4441">MPDLPTDAGGGELLLCLWLTRIQNGGAPVVPIIDLAWRSAPL</sequence>
<organism evidence="1 2">
    <name type="scientific">Chthoniobacter flavus Ellin428</name>
    <dbReference type="NCBI Taxonomy" id="497964"/>
    <lineage>
        <taxon>Bacteria</taxon>
        <taxon>Pseudomonadati</taxon>
        <taxon>Verrucomicrobiota</taxon>
        <taxon>Spartobacteria</taxon>
        <taxon>Chthoniobacterales</taxon>
        <taxon>Chthoniobacteraceae</taxon>
        <taxon>Chthoniobacter</taxon>
    </lineage>
</organism>
<keyword evidence="2" id="KW-1185">Reference proteome</keyword>
<accession>B4D9G2</accession>
<dbReference type="AlphaFoldDB" id="B4D9G2"/>
<reference evidence="1 2" key="1">
    <citation type="journal article" date="2011" name="J. Bacteriol.">
        <title>Genome sequence of Chthoniobacter flavus Ellin428, an aerobic heterotrophic soil bacterium.</title>
        <authorList>
            <person name="Kant R."/>
            <person name="van Passel M.W."/>
            <person name="Palva A."/>
            <person name="Lucas S."/>
            <person name="Lapidus A."/>
            <person name="Glavina Del Rio T."/>
            <person name="Dalin E."/>
            <person name="Tice H."/>
            <person name="Bruce D."/>
            <person name="Goodwin L."/>
            <person name="Pitluck S."/>
            <person name="Larimer F.W."/>
            <person name="Land M.L."/>
            <person name="Hauser L."/>
            <person name="Sangwan P."/>
            <person name="de Vos W.M."/>
            <person name="Janssen P.H."/>
            <person name="Smidt H."/>
        </authorList>
    </citation>
    <scope>NUCLEOTIDE SEQUENCE [LARGE SCALE GENOMIC DNA]</scope>
    <source>
        <strain evidence="1 2">Ellin428</strain>
    </source>
</reference>
<dbReference type="InParanoid" id="B4D9G2"/>
<dbReference type="EMBL" id="ABVL01000026">
    <property type="protein sequence ID" value="EDY16923.1"/>
    <property type="molecule type" value="Genomic_DNA"/>
</dbReference>
<evidence type="ECO:0000313" key="1">
    <source>
        <dbReference type="EMBL" id="EDY16923.1"/>
    </source>
</evidence>
<proteinExistence type="predicted"/>
<protein>
    <submittedName>
        <fullName evidence="1">Uncharacterized protein</fullName>
    </submittedName>
</protein>
<gene>
    <name evidence="1" type="ORF">CfE428DRAFT_5552</name>
</gene>
<comment type="caution">
    <text evidence="1">The sequence shown here is derived from an EMBL/GenBank/DDBJ whole genome shotgun (WGS) entry which is preliminary data.</text>
</comment>
<dbReference type="STRING" id="497964.CfE428DRAFT_5552"/>
<name>B4D9G2_9BACT</name>